<keyword evidence="10" id="KW-1185">Reference proteome</keyword>
<dbReference type="Proteomes" id="UP001320768">
    <property type="component" value="Unassembled WGS sequence"/>
</dbReference>
<feature type="domain" description="Small ribosomal subunit protein uS7" evidence="8">
    <location>
        <begin position="12"/>
        <end position="167"/>
    </location>
</feature>
<dbReference type="Gene3D" id="1.10.455.10">
    <property type="entry name" value="Ribosomal protein S7 domain"/>
    <property type="match status" value="1"/>
</dbReference>
<evidence type="ECO:0000256" key="6">
    <source>
        <dbReference type="HAMAP-Rule" id="MF_00480"/>
    </source>
</evidence>
<evidence type="ECO:0000256" key="2">
    <source>
        <dbReference type="ARBA" id="ARBA00022730"/>
    </source>
</evidence>
<dbReference type="HAMAP" id="MF_00480_B">
    <property type="entry name" value="Ribosomal_uS7_B"/>
    <property type="match status" value="1"/>
</dbReference>
<dbReference type="Pfam" id="PF00177">
    <property type="entry name" value="Ribosomal_S7"/>
    <property type="match status" value="1"/>
</dbReference>
<evidence type="ECO:0000313" key="9">
    <source>
        <dbReference type="EMBL" id="MCP8352482.1"/>
    </source>
</evidence>
<proteinExistence type="inferred from homology"/>
<reference evidence="9 10" key="1">
    <citation type="journal article" date="2022" name="Nat. Microbiol.">
        <title>The microbiome of a bacterivorous marine choanoflagellate contains a resource-demanding obligate bacterial associate.</title>
        <authorList>
            <person name="Needham D.M."/>
            <person name="Poirier C."/>
            <person name="Bachy C."/>
            <person name="George E.E."/>
            <person name="Wilken S."/>
            <person name="Yung C.C.M."/>
            <person name="Limardo A.J."/>
            <person name="Morando M."/>
            <person name="Sudek L."/>
            <person name="Malmstrom R.R."/>
            <person name="Keeling P.J."/>
            <person name="Santoro A.E."/>
            <person name="Worden A.Z."/>
        </authorList>
    </citation>
    <scope>NUCLEOTIDE SEQUENCE [LARGE SCALE GENOMIC DNA]</scope>
    <source>
        <strain evidence="9 10">Comchoano-2</strain>
    </source>
</reference>
<feature type="compositionally biased region" description="Low complexity" evidence="7">
    <location>
        <begin position="163"/>
        <end position="172"/>
    </location>
</feature>
<keyword evidence="6" id="KW-0820">tRNA-binding</keyword>
<comment type="function">
    <text evidence="6">One of the primary rRNA binding proteins, it binds directly to 16S rRNA where it nucleates assembly of the head domain of the 30S subunit. Is located at the subunit interface close to the decoding center, probably blocks exit of the E-site tRNA.</text>
</comment>
<evidence type="ECO:0000256" key="7">
    <source>
        <dbReference type="SAM" id="MobiDB-lite"/>
    </source>
</evidence>
<keyword evidence="5 6" id="KW-0687">Ribonucleoprotein</keyword>
<evidence type="ECO:0000256" key="5">
    <source>
        <dbReference type="ARBA" id="ARBA00023274"/>
    </source>
</evidence>
<protein>
    <recommendedName>
        <fullName evidence="6">Small ribosomal subunit protein uS7</fullName>
    </recommendedName>
</protein>
<comment type="similarity">
    <text evidence="1 6">Belongs to the universal ribosomal protein uS7 family.</text>
</comment>
<feature type="compositionally biased region" description="Basic and acidic residues" evidence="7">
    <location>
        <begin position="138"/>
        <end position="147"/>
    </location>
</feature>
<dbReference type="PANTHER" id="PTHR11205">
    <property type="entry name" value="RIBOSOMAL PROTEIN S7"/>
    <property type="match status" value="1"/>
</dbReference>
<name>A0ABT1L5N1_9GAMM</name>
<dbReference type="InterPro" id="IPR023798">
    <property type="entry name" value="Ribosomal_uS7_dom"/>
</dbReference>
<comment type="caution">
    <text evidence="9">The sequence shown here is derived from an EMBL/GenBank/DDBJ whole genome shotgun (WGS) entry which is preliminary data.</text>
</comment>
<dbReference type="RefSeq" id="WP_258569587.1">
    <property type="nucleotide sequence ID" value="NZ_JAKUDN010000002.1"/>
</dbReference>
<dbReference type="InterPro" id="IPR036823">
    <property type="entry name" value="Ribosomal_uS7_dom_sf"/>
</dbReference>
<dbReference type="SUPFAM" id="SSF47973">
    <property type="entry name" value="Ribosomal protein S7"/>
    <property type="match status" value="1"/>
</dbReference>
<evidence type="ECO:0000313" key="10">
    <source>
        <dbReference type="Proteomes" id="UP001320768"/>
    </source>
</evidence>
<accession>A0ABT1L5N1</accession>
<feature type="compositionally biased region" description="Basic and acidic residues" evidence="7">
    <location>
        <begin position="173"/>
        <end position="190"/>
    </location>
</feature>
<evidence type="ECO:0000256" key="1">
    <source>
        <dbReference type="ARBA" id="ARBA00007151"/>
    </source>
</evidence>
<evidence type="ECO:0000256" key="4">
    <source>
        <dbReference type="ARBA" id="ARBA00022980"/>
    </source>
</evidence>
<sequence length="190" mass="21421">MSRGKSAALKNSARRKKIVDTRYDNSESVSKLIRALMKDGKASIARREVYKAMNIMAEKAKNVDLPEHNDVREKEVLLLEKVIESVTPRVEVKSRRVGGANYQVPIMVNRERGRTLALRWLVDSARNRKEGQPISAKLSREMLDTLEGKSSALSKKETQDKMASANRANANLARREQSTKDRDEGSRGKV</sequence>
<organism evidence="9 10">
    <name type="scientific">Candidatus Synchoanobacter obligatus</name>
    <dbReference type="NCBI Taxonomy" id="2919597"/>
    <lineage>
        <taxon>Bacteria</taxon>
        <taxon>Pseudomonadati</taxon>
        <taxon>Pseudomonadota</taxon>
        <taxon>Gammaproteobacteria</taxon>
        <taxon>Candidatus Comchoanobacterales</taxon>
        <taxon>Candidatus Comchoanobacteraceae</taxon>
        <taxon>Candidatus Synchoanobacter</taxon>
    </lineage>
</organism>
<dbReference type="EMBL" id="JAKUDN010000002">
    <property type="protein sequence ID" value="MCP8352482.1"/>
    <property type="molecule type" value="Genomic_DNA"/>
</dbReference>
<keyword evidence="4 6" id="KW-0689">Ribosomal protein</keyword>
<dbReference type="InterPro" id="IPR000235">
    <property type="entry name" value="Ribosomal_uS7"/>
</dbReference>
<keyword evidence="2 6" id="KW-0699">rRNA-binding</keyword>
<feature type="region of interest" description="Disordered" evidence="7">
    <location>
        <begin position="129"/>
        <end position="190"/>
    </location>
</feature>
<keyword evidence="3 6" id="KW-0694">RNA-binding</keyword>
<evidence type="ECO:0000259" key="8">
    <source>
        <dbReference type="Pfam" id="PF00177"/>
    </source>
</evidence>
<evidence type="ECO:0000256" key="3">
    <source>
        <dbReference type="ARBA" id="ARBA00022884"/>
    </source>
</evidence>
<dbReference type="GO" id="GO:0005840">
    <property type="term" value="C:ribosome"/>
    <property type="evidence" value="ECO:0007669"/>
    <property type="project" value="UniProtKB-KW"/>
</dbReference>
<comment type="subunit">
    <text evidence="6">Part of the 30S ribosomal subunit. Contacts proteins S9 and S11.</text>
</comment>
<dbReference type="PIRSF" id="PIRSF002122">
    <property type="entry name" value="RPS7p_RPS7a_RPS5e_RPS7o"/>
    <property type="match status" value="1"/>
</dbReference>
<gene>
    <name evidence="6" type="primary">rpsG</name>
    <name evidence="9" type="ORF">MKS91_04190</name>
</gene>
<dbReference type="InterPro" id="IPR005717">
    <property type="entry name" value="Ribosomal_uS7_bac/org-type"/>
</dbReference>